<dbReference type="RefSeq" id="WP_060624570.1">
    <property type="nucleotide sequence ID" value="NZ_LCZJ02000026.1"/>
</dbReference>
<keyword evidence="2" id="KW-0012">Acyltransferase</keyword>
<dbReference type="OrthoDB" id="3389160at2"/>
<evidence type="ECO:0000259" key="3">
    <source>
        <dbReference type="PROSITE" id="PS51186"/>
    </source>
</evidence>
<evidence type="ECO:0000313" key="4">
    <source>
        <dbReference type="EMBL" id="KTD85737.1"/>
    </source>
</evidence>
<evidence type="ECO:0000313" key="5">
    <source>
        <dbReference type="Proteomes" id="UP000054709"/>
    </source>
</evidence>
<feature type="domain" description="N-acetyltransferase" evidence="3">
    <location>
        <begin position="5"/>
        <end position="168"/>
    </location>
</feature>
<dbReference type="EMBL" id="LCZJ02000026">
    <property type="protein sequence ID" value="KTD85737.1"/>
    <property type="molecule type" value="Genomic_DNA"/>
</dbReference>
<dbReference type="PROSITE" id="PS51186">
    <property type="entry name" value="GNAT"/>
    <property type="match status" value="1"/>
</dbReference>
<comment type="caution">
    <text evidence="4">The sequence shown here is derived from an EMBL/GenBank/DDBJ whole genome shotgun (WGS) entry which is preliminary data.</text>
</comment>
<keyword evidence="5" id="KW-1185">Reference proteome</keyword>
<sequence length="169" mass="18782">MVSNVRIEQLFTIKESIDELSKLLIQVVEDGASIGFLPPLDPSDSTLYWQNVLAADVILFVATMNDIIVGSVQLHLSTKANGTHRAEIAKLMTHPNYRRNGIARSLMEKAEERATQEERSLLVLDTREGDPSNLLYTSMGYIQAGRIPSYAISANGELHATIFYYKVIG</sequence>
<dbReference type="InterPro" id="IPR000182">
    <property type="entry name" value="GNAT_dom"/>
</dbReference>
<dbReference type="Pfam" id="PF00583">
    <property type="entry name" value="Acetyltransf_1"/>
    <property type="match status" value="1"/>
</dbReference>
<keyword evidence="1" id="KW-0808">Transferase</keyword>
<evidence type="ECO:0000256" key="1">
    <source>
        <dbReference type="ARBA" id="ARBA00022679"/>
    </source>
</evidence>
<proteinExistence type="predicted"/>
<evidence type="ECO:0000256" key="2">
    <source>
        <dbReference type="ARBA" id="ARBA00023315"/>
    </source>
</evidence>
<dbReference type="CDD" id="cd04301">
    <property type="entry name" value="NAT_SF"/>
    <property type="match status" value="1"/>
</dbReference>
<organism evidence="4 5">
    <name type="scientific">Paenibacillus etheri</name>
    <dbReference type="NCBI Taxonomy" id="1306852"/>
    <lineage>
        <taxon>Bacteria</taxon>
        <taxon>Bacillati</taxon>
        <taxon>Bacillota</taxon>
        <taxon>Bacilli</taxon>
        <taxon>Bacillales</taxon>
        <taxon>Paenibacillaceae</taxon>
        <taxon>Paenibacillus</taxon>
    </lineage>
</organism>
<dbReference type="Proteomes" id="UP000054709">
    <property type="component" value="Unassembled WGS sequence"/>
</dbReference>
<accession>A0A0W1AWK3</accession>
<dbReference type="SUPFAM" id="SSF55729">
    <property type="entry name" value="Acyl-CoA N-acyltransferases (Nat)"/>
    <property type="match status" value="1"/>
</dbReference>
<dbReference type="GO" id="GO:0016747">
    <property type="term" value="F:acyltransferase activity, transferring groups other than amino-acyl groups"/>
    <property type="evidence" value="ECO:0007669"/>
    <property type="project" value="InterPro"/>
</dbReference>
<reference evidence="4 5" key="1">
    <citation type="journal article" date="2015" name="Int. Biodeterior. Biodegradation">
        <title>Physiological and genetic screening methods for the isolation of methyl tert-butyl ether-degrading bacteria for bioremediation purposes.</title>
        <authorList>
            <person name="Guisado I.M."/>
            <person name="Purswani J."/>
            <person name="Gonzalez Lopez J."/>
            <person name="Pozo C."/>
        </authorList>
    </citation>
    <scope>NUCLEOTIDE SEQUENCE [LARGE SCALE GENOMIC DNA]</scope>
    <source>
        <strain evidence="4 5">SH7</strain>
    </source>
</reference>
<dbReference type="AlphaFoldDB" id="A0A0W1AWK3"/>
<protein>
    <submittedName>
        <fullName evidence="4">GCN5 family acetyltransferase</fullName>
    </submittedName>
</protein>
<dbReference type="PANTHER" id="PTHR43877">
    <property type="entry name" value="AMINOALKYLPHOSPHONATE N-ACETYLTRANSFERASE-RELATED-RELATED"/>
    <property type="match status" value="1"/>
</dbReference>
<dbReference type="InterPro" id="IPR016181">
    <property type="entry name" value="Acyl_CoA_acyltransferase"/>
</dbReference>
<gene>
    <name evidence="4" type="ORF">UQ64_19825</name>
</gene>
<dbReference type="PANTHER" id="PTHR43877:SF1">
    <property type="entry name" value="ACETYLTRANSFERASE"/>
    <property type="match status" value="1"/>
</dbReference>
<dbReference type="Gene3D" id="3.40.630.30">
    <property type="match status" value="1"/>
</dbReference>
<dbReference type="InterPro" id="IPR050832">
    <property type="entry name" value="Bact_Acetyltransf"/>
</dbReference>
<name>A0A0W1AWK3_9BACL</name>